<dbReference type="SMART" id="SM00740">
    <property type="entry name" value="PASTA"/>
    <property type="match status" value="2"/>
</dbReference>
<keyword evidence="1" id="KW-1133">Transmembrane helix</keyword>
<comment type="caution">
    <text evidence="4">The sequence shown here is derived from an EMBL/GenBank/DDBJ whole genome shotgun (WGS) entry which is preliminary data.</text>
</comment>
<feature type="transmembrane region" description="Helical" evidence="1">
    <location>
        <begin position="348"/>
        <end position="369"/>
    </location>
</feature>
<evidence type="ECO:0000313" key="4">
    <source>
        <dbReference type="EMBL" id="MCL3787073.1"/>
    </source>
</evidence>
<keyword evidence="1" id="KW-0472">Membrane</keyword>
<dbReference type="SMART" id="SM00220">
    <property type="entry name" value="S_TKc"/>
    <property type="match status" value="1"/>
</dbReference>
<accession>A0ABT0NFQ9</accession>
<dbReference type="InterPro" id="IPR000719">
    <property type="entry name" value="Prot_kinase_dom"/>
</dbReference>
<dbReference type="Gene3D" id="1.10.510.10">
    <property type="entry name" value="Transferase(Phosphotransferase) domain 1"/>
    <property type="match status" value="1"/>
</dbReference>
<dbReference type="Proteomes" id="UP001056693">
    <property type="component" value="Unassembled WGS sequence"/>
</dbReference>
<organism evidence="4 5">
    <name type="scientific">Ruminococcus bromii</name>
    <dbReference type="NCBI Taxonomy" id="40518"/>
    <lineage>
        <taxon>Bacteria</taxon>
        <taxon>Bacillati</taxon>
        <taxon>Bacillota</taxon>
        <taxon>Clostridia</taxon>
        <taxon>Eubacteriales</taxon>
        <taxon>Oscillospiraceae</taxon>
        <taxon>Ruminococcus</taxon>
    </lineage>
</organism>
<dbReference type="InterPro" id="IPR011009">
    <property type="entry name" value="Kinase-like_dom_sf"/>
</dbReference>
<dbReference type="Pfam" id="PF03793">
    <property type="entry name" value="PASTA"/>
    <property type="match status" value="2"/>
</dbReference>
<dbReference type="InterPro" id="IPR005543">
    <property type="entry name" value="PASTA_dom"/>
</dbReference>
<evidence type="ECO:0000256" key="1">
    <source>
        <dbReference type="SAM" id="Phobius"/>
    </source>
</evidence>
<dbReference type="Pfam" id="PF00069">
    <property type="entry name" value="Pkinase"/>
    <property type="match status" value="1"/>
</dbReference>
<dbReference type="PANTHER" id="PTHR24362">
    <property type="entry name" value="SERINE/THREONINE-PROTEIN KINASE NEK"/>
    <property type="match status" value="1"/>
</dbReference>
<evidence type="ECO:0000259" key="3">
    <source>
        <dbReference type="PROSITE" id="PS51178"/>
    </source>
</evidence>
<evidence type="ECO:0000259" key="2">
    <source>
        <dbReference type="PROSITE" id="PS50011"/>
    </source>
</evidence>
<sequence>MSLCMGCMQELNGSVICPNCHFDNSEVQSAPFLPFGTELAGRYVTGTGLETNGESTRYIAFDKQTGDVVIVSEFLPIGLFSRDEGQTELKVNYDDRLAFNKLKDEFISYFRIISELKDLSALTNIVDVFEENNTAYAIEEKEDLIPFEEYIERSNGHLDWDIARPLFMPVISALEALHKRGVGHYAVAPKNLFITASGKIRMAGYATENERKRGTALKSQLFSGAAAPEQYEDNFPLDDITDIYGLCSTLFYALTGHLPKSAVERLKDSRLLMSTSTVKSLPPHVVSALANGLQVQRENRITDFDELRSQLSVAHTAKAIQDEISRTASMNITKEQSRRNNGMSHTSIVTISVAITVLVLGIAGVFWVMQNPLAGLFSGNTDATAASTSSTEWTGPVVPNYVGMKYEDVVKAAASDDSVVVYRDYNDAYSDKYADGVVMEQYPPAGSKVEQEDGITVSVTVSLGAQMRELPAIQGNKIDEAAQSLADAGLLATAEYQYSDTVAENRVIGYKNHVAGDTLESGSNIIIIVSKGRQQTTTQATS</sequence>
<dbReference type="SUPFAM" id="SSF56112">
    <property type="entry name" value="Protein kinase-like (PK-like)"/>
    <property type="match status" value="1"/>
</dbReference>
<evidence type="ECO:0000313" key="5">
    <source>
        <dbReference type="Proteomes" id="UP001056693"/>
    </source>
</evidence>
<dbReference type="Gene3D" id="3.30.10.20">
    <property type="match status" value="2"/>
</dbReference>
<proteinExistence type="predicted"/>
<keyword evidence="1" id="KW-0812">Transmembrane</keyword>
<keyword evidence="5" id="KW-1185">Reference proteome</keyword>
<dbReference type="RefSeq" id="WP_249376094.1">
    <property type="nucleotide sequence ID" value="NZ_SNUZ01000004.1"/>
</dbReference>
<feature type="domain" description="Protein kinase" evidence="2">
    <location>
        <begin position="43"/>
        <end position="313"/>
    </location>
</feature>
<feature type="domain" description="PASTA" evidence="3">
    <location>
        <begin position="395"/>
        <end position="463"/>
    </location>
</feature>
<reference evidence="4 5" key="1">
    <citation type="submission" date="2019-03" db="EMBL/GenBank/DDBJ databases">
        <authorList>
            <person name="Molinero N."/>
            <person name="Sanchez B."/>
            <person name="Walker A."/>
            <person name="Duncan S."/>
            <person name="Delgado S."/>
            <person name="Margolles A."/>
        </authorList>
    </citation>
    <scope>NUCLEOTIDE SEQUENCE [LARGE SCALE GENOMIC DNA]</scope>
    <source>
        <strain evidence="4 5">IPLA60002</strain>
    </source>
</reference>
<dbReference type="EMBL" id="SNUZ01000004">
    <property type="protein sequence ID" value="MCL3787073.1"/>
    <property type="molecule type" value="Genomic_DNA"/>
</dbReference>
<dbReference type="PANTHER" id="PTHR24362:SF309">
    <property type="entry name" value="PROTEIN KINASE DOMAIN-CONTAINING PROTEIN"/>
    <property type="match status" value="1"/>
</dbReference>
<dbReference type="CDD" id="cd06577">
    <property type="entry name" value="PASTA_pknB"/>
    <property type="match status" value="2"/>
</dbReference>
<dbReference type="PROSITE" id="PS51178">
    <property type="entry name" value="PASTA"/>
    <property type="match status" value="1"/>
</dbReference>
<protein>
    <submittedName>
        <fullName evidence="4">PASTA domain-containing protein</fullName>
    </submittedName>
</protein>
<name>A0ABT0NFQ9_9FIRM</name>
<gene>
    <name evidence="4" type="ORF">E2N93_03425</name>
</gene>
<dbReference type="PROSITE" id="PS50011">
    <property type="entry name" value="PROTEIN_KINASE_DOM"/>
    <property type="match status" value="1"/>
</dbReference>